<proteinExistence type="predicted"/>
<dbReference type="Proteomes" id="UP000254161">
    <property type="component" value="Unassembled WGS sequence"/>
</dbReference>
<name>A0A381EGS6_CAMUP</name>
<sequence>MKKIIKRFNEEQRLLKEQEKDLLCIYLNRDFLELKLSLIEREMHLFARHFSREQKERIRGYLEEKSELEETKEAFKLLRERKRKWN</sequence>
<dbReference type="AlphaFoldDB" id="A0A381EGS6"/>
<evidence type="ECO:0000313" key="5">
    <source>
        <dbReference type="Proteomes" id="UP000535305"/>
    </source>
</evidence>
<reference evidence="3 4" key="1">
    <citation type="submission" date="2018-06" db="EMBL/GenBank/DDBJ databases">
        <authorList>
            <consortium name="Pathogen Informatics"/>
            <person name="Doyle S."/>
        </authorList>
    </citation>
    <scope>NUCLEOTIDE SEQUENCE [LARGE SCALE GENOMIC DNA]</scope>
    <source>
        <strain evidence="3 4">NCTC12264</strain>
    </source>
</reference>
<feature type="coiled-coil region" evidence="1">
    <location>
        <begin position="51"/>
        <end position="81"/>
    </location>
</feature>
<keyword evidence="5" id="KW-1185">Reference proteome</keyword>
<evidence type="ECO:0000256" key="1">
    <source>
        <dbReference type="SAM" id="Coils"/>
    </source>
</evidence>
<dbReference type="EMBL" id="AABVLA010000052">
    <property type="protein sequence ID" value="EAJ1622771.1"/>
    <property type="molecule type" value="Genomic_DNA"/>
</dbReference>
<protein>
    <submittedName>
        <fullName evidence="3">Uncharacterized protein</fullName>
    </submittedName>
</protein>
<organism evidence="3 4">
    <name type="scientific">Campylobacter upsaliensis</name>
    <dbReference type="NCBI Taxonomy" id="28080"/>
    <lineage>
        <taxon>Bacteria</taxon>
        <taxon>Pseudomonadati</taxon>
        <taxon>Campylobacterota</taxon>
        <taxon>Epsilonproteobacteria</taxon>
        <taxon>Campylobacterales</taxon>
        <taxon>Campylobacteraceae</taxon>
        <taxon>Campylobacter</taxon>
    </lineage>
</organism>
<dbReference type="EMBL" id="UFUZ01000001">
    <property type="protein sequence ID" value="SUX26191.1"/>
    <property type="molecule type" value="Genomic_DNA"/>
</dbReference>
<dbReference type="RefSeq" id="WP_115629100.1">
    <property type="nucleotide sequence ID" value="NZ_JAHCYT010000034.1"/>
</dbReference>
<evidence type="ECO:0000313" key="4">
    <source>
        <dbReference type="Proteomes" id="UP000254161"/>
    </source>
</evidence>
<reference evidence="2 5" key="2">
    <citation type="submission" date="2018-06" db="EMBL/GenBank/DDBJ databases">
        <authorList>
            <consortium name="PulseNet: The National Subtyping Network for Foodborne Disease Surveillance"/>
            <person name="Tarr C.L."/>
            <person name="Trees E."/>
            <person name="Katz L.S."/>
            <person name="Carleton-Romer H.A."/>
            <person name="Stroika S."/>
            <person name="Kucerova Z."/>
            <person name="Roache K.F."/>
            <person name="Sabol A.L."/>
            <person name="Besser J."/>
            <person name="Gerner-Smidt P."/>
        </authorList>
    </citation>
    <scope>NUCLEOTIDE SEQUENCE [LARGE SCALE GENOMIC DNA]</scope>
    <source>
        <strain evidence="2 5">PNUSAC003104</strain>
    </source>
</reference>
<evidence type="ECO:0000313" key="2">
    <source>
        <dbReference type="EMBL" id="EAJ1622771.1"/>
    </source>
</evidence>
<accession>A0A381EGS6</accession>
<dbReference type="Proteomes" id="UP000535305">
    <property type="component" value="Unassembled WGS sequence"/>
</dbReference>
<keyword evidence="1" id="KW-0175">Coiled coil</keyword>
<evidence type="ECO:0000313" key="3">
    <source>
        <dbReference type="EMBL" id="SUX26191.1"/>
    </source>
</evidence>
<gene>
    <name evidence="2" type="ORF">CT510_09015</name>
    <name evidence="3" type="ORF">NCTC12264_00412</name>
</gene>